<reference evidence="2 3" key="1">
    <citation type="journal article" date="2014" name="PLoS Genet.">
        <title>Analysis of the Phlebiopsis gigantea genome, transcriptome and secretome provides insight into its pioneer colonization strategies of wood.</title>
        <authorList>
            <person name="Hori C."/>
            <person name="Ishida T."/>
            <person name="Igarashi K."/>
            <person name="Samejima M."/>
            <person name="Suzuki H."/>
            <person name="Master E."/>
            <person name="Ferreira P."/>
            <person name="Ruiz-Duenas F.J."/>
            <person name="Held B."/>
            <person name="Canessa P."/>
            <person name="Larrondo L.F."/>
            <person name="Schmoll M."/>
            <person name="Druzhinina I.S."/>
            <person name="Kubicek C.P."/>
            <person name="Gaskell J.A."/>
            <person name="Kersten P."/>
            <person name="St John F."/>
            <person name="Glasner J."/>
            <person name="Sabat G."/>
            <person name="Splinter BonDurant S."/>
            <person name="Syed K."/>
            <person name="Yadav J."/>
            <person name="Mgbeahuruike A.C."/>
            <person name="Kovalchuk A."/>
            <person name="Asiegbu F.O."/>
            <person name="Lackner G."/>
            <person name="Hoffmeister D."/>
            <person name="Rencoret J."/>
            <person name="Gutierrez A."/>
            <person name="Sun H."/>
            <person name="Lindquist E."/>
            <person name="Barry K."/>
            <person name="Riley R."/>
            <person name="Grigoriev I.V."/>
            <person name="Henrissat B."/>
            <person name="Kues U."/>
            <person name="Berka R.M."/>
            <person name="Martinez A.T."/>
            <person name="Covert S.F."/>
            <person name="Blanchette R.A."/>
            <person name="Cullen D."/>
        </authorList>
    </citation>
    <scope>NUCLEOTIDE SEQUENCE [LARGE SCALE GENOMIC DNA]</scope>
    <source>
        <strain evidence="2 3">11061_1 CR5-6</strain>
    </source>
</reference>
<dbReference type="HOGENOM" id="CLU_2334369_0_0_1"/>
<gene>
    <name evidence="2" type="ORF">PHLGIDRAFT_199802</name>
</gene>
<protein>
    <submittedName>
        <fullName evidence="2">Uncharacterized protein</fullName>
    </submittedName>
</protein>
<accession>A0A0C3S6X8</accession>
<evidence type="ECO:0000313" key="3">
    <source>
        <dbReference type="Proteomes" id="UP000053257"/>
    </source>
</evidence>
<proteinExistence type="predicted"/>
<evidence type="ECO:0000256" key="1">
    <source>
        <dbReference type="SAM" id="MobiDB-lite"/>
    </source>
</evidence>
<dbReference type="AlphaFoldDB" id="A0A0C3S6X8"/>
<name>A0A0C3S6X8_PHLG1</name>
<feature type="compositionally biased region" description="Low complexity" evidence="1">
    <location>
        <begin position="21"/>
        <end position="31"/>
    </location>
</feature>
<organism evidence="2 3">
    <name type="scientific">Phlebiopsis gigantea (strain 11061_1 CR5-6)</name>
    <name type="common">White-rot fungus</name>
    <name type="synonym">Peniophora gigantea</name>
    <dbReference type="NCBI Taxonomy" id="745531"/>
    <lineage>
        <taxon>Eukaryota</taxon>
        <taxon>Fungi</taxon>
        <taxon>Dikarya</taxon>
        <taxon>Basidiomycota</taxon>
        <taxon>Agaricomycotina</taxon>
        <taxon>Agaricomycetes</taxon>
        <taxon>Polyporales</taxon>
        <taxon>Phanerochaetaceae</taxon>
        <taxon>Phlebiopsis</taxon>
    </lineage>
</organism>
<sequence length="98" mass="10237">MHSLPSPTPPTSSAPPRLHRSPPAATGPSAAARRRSDSASLHVHKLSVTAFVLVSPRKCCINIMEDSMSSPSPSSPCSSMTTGISSDVLYQHRGGLTV</sequence>
<feature type="region of interest" description="Disordered" evidence="1">
    <location>
        <begin position="1"/>
        <end position="39"/>
    </location>
</feature>
<dbReference type="Proteomes" id="UP000053257">
    <property type="component" value="Unassembled WGS sequence"/>
</dbReference>
<feature type="compositionally biased region" description="Pro residues" evidence="1">
    <location>
        <begin position="1"/>
        <end position="13"/>
    </location>
</feature>
<dbReference type="EMBL" id="KN840577">
    <property type="protein sequence ID" value="KIP04365.1"/>
    <property type="molecule type" value="Genomic_DNA"/>
</dbReference>
<evidence type="ECO:0000313" key="2">
    <source>
        <dbReference type="EMBL" id="KIP04365.1"/>
    </source>
</evidence>
<keyword evidence="3" id="KW-1185">Reference proteome</keyword>